<evidence type="ECO:0000256" key="1">
    <source>
        <dbReference type="SAM" id="MobiDB-lite"/>
    </source>
</evidence>
<gene>
    <name evidence="2" type="ORF">ATANTOWER_012053</name>
</gene>
<accession>A0ABU7A5T4</accession>
<feature type="compositionally biased region" description="Basic and acidic residues" evidence="1">
    <location>
        <begin position="38"/>
        <end position="47"/>
    </location>
</feature>
<reference evidence="2 3" key="1">
    <citation type="submission" date="2021-07" db="EMBL/GenBank/DDBJ databases">
        <authorList>
            <person name="Palmer J.M."/>
        </authorList>
    </citation>
    <scope>NUCLEOTIDE SEQUENCE [LARGE SCALE GENOMIC DNA]</scope>
    <source>
        <strain evidence="2 3">AT_MEX2019</strain>
        <tissue evidence="2">Muscle</tissue>
    </source>
</reference>
<sequence>MPIAEKVIKAKNLSVLLTASGLHELCADIICTSKSGNEKTKIWRGKTENSPGPEESSSSIRAKQICSPAAVRLNTILDLLRERRKIRIIIRDTSARDTRYVV</sequence>
<comment type="caution">
    <text evidence="2">The sequence shown here is derived from an EMBL/GenBank/DDBJ whole genome shotgun (WGS) entry which is preliminary data.</text>
</comment>
<name>A0ABU7A5T4_9TELE</name>
<evidence type="ECO:0000313" key="3">
    <source>
        <dbReference type="Proteomes" id="UP001345963"/>
    </source>
</evidence>
<feature type="compositionally biased region" description="Low complexity" evidence="1">
    <location>
        <begin position="50"/>
        <end position="59"/>
    </location>
</feature>
<dbReference type="Proteomes" id="UP001345963">
    <property type="component" value="Unassembled WGS sequence"/>
</dbReference>
<dbReference type="EMBL" id="JAHUTI010002585">
    <property type="protein sequence ID" value="MED6233456.1"/>
    <property type="molecule type" value="Genomic_DNA"/>
</dbReference>
<evidence type="ECO:0000313" key="2">
    <source>
        <dbReference type="EMBL" id="MED6233456.1"/>
    </source>
</evidence>
<organism evidence="2 3">
    <name type="scientific">Ataeniobius toweri</name>
    <dbReference type="NCBI Taxonomy" id="208326"/>
    <lineage>
        <taxon>Eukaryota</taxon>
        <taxon>Metazoa</taxon>
        <taxon>Chordata</taxon>
        <taxon>Craniata</taxon>
        <taxon>Vertebrata</taxon>
        <taxon>Euteleostomi</taxon>
        <taxon>Actinopterygii</taxon>
        <taxon>Neopterygii</taxon>
        <taxon>Teleostei</taxon>
        <taxon>Neoteleostei</taxon>
        <taxon>Acanthomorphata</taxon>
        <taxon>Ovalentaria</taxon>
        <taxon>Atherinomorphae</taxon>
        <taxon>Cyprinodontiformes</taxon>
        <taxon>Goodeidae</taxon>
        <taxon>Ataeniobius</taxon>
    </lineage>
</organism>
<keyword evidence="3" id="KW-1185">Reference proteome</keyword>
<proteinExistence type="predicted"/>
<protein>
    <submittedName>
        <fullName evidence="2">Uncharacterized protein</fullName>
    </submittedName>
</protein>
<feature type="region of interest" description="Disordered" evidence="1">
    <location>
        <begin position="38"/>
        <end position="61"/>
    </location>
</feature>